<dbReference type="GO" id="GO:0034975">
    <property type="term" value="P:protein folding in endoplasmic reticulum"/>
    <property type="evidence" value="ECO:0007669"/>
    <property type="project" value="TreeGrafter"/>
</dbReference>
<gene>
    <name evidence="7" type="ORF">GE061_010193</name>
</gene>
<evidence type="ECO:0000256" key="3">
    <source>
        <dbReference type="ARBA" id="ARBA00022989"/>
    </source>
</evidence>
<dbReference type="EMBL" id="WIXP02000002">
    <property type="protein sequence ID" value="KAF6215440.1"/>
    <property type="molecule type" value="Genomic_DNA"/>
</dbReference>
<evidence type="ECO:0000313" key="8">
    <source>
        <dbReference type="Proteomes" id="UP000466442"/>
    </source>
</evidence>
<keyword evidence="2 6" id="KW-0812">Transmembrane</keyword>
<dbReference type="AlphaFoldDB" id="A0A8S9Y2E5"/>
<dbReference type="PANTHER" id="PTHR12953">
    <property type="entry name" value="MEMBRANE PROTEIN CH1 RELATED"/>
    <property type="match status" value="1"/>
</dbReference>
<organism evidence="7 8">
    <name type="scientific">Apolygus lucorum</name>
    <name type="common">Small green plant bug</name>
    <name type="synonym">Lygocoris lucorum</name>
    <dbReference type="NCBI Taxonomy" id="248454"/>
    <lineage>
        <taxon>Eukaryota</taxon>
        <taxon>Metazoa</taxon>
        <taxon>Ecdysozoa</taxon>
        <taxon>Arthropoda</taxon>
        <taxon>Hexapoda</taxon>
        <taxon>Insecta</taxon>
        <taxon>Pterygota</taxon>
        <taxon>Neoptera</taxon>
        <taxon>Paraneoptera</taxon>
        <taxon>Hemiptera</taxon>
        <taxon>Heteroptera</taxon>
        <taxon>Panheteroptera</taxon>
        <taxon>Cimicomorpha</taxon>
        <taxon>Miridae</taxon>
        <taxon>Mirini</taxon>
        <taxon>Apolygus</taxon>
    </lineage>
</organism>
<accession>A0A8S9Y2E5</accession>
<dbReference type="Proteomes" id="UP000466442">
    <property type="component" value="Unassembled WGS sequence"/>
</dbReference>
<comment type="caution">
    <text evidence="7">The sequence shown here is derived from an EMBL/GenBank/DDBJ whole genome shotgun (WGS) entry which is preliminary data.</text>
</comment>
<feature type="region of interest" description="Disordered" evidence="5">
    <location>
        <begin position="171"/>
        <end position="198"/>
    </location>
</feature>
<evidence type="ECO:0000313" key="7">
    <source>
        <dbReference type="EMBL" id="KAF6215440.1"/>
    </source>
</evidence>
<dbReference type="PANTHER" id="PTHR12953:SF0">
    <property type="entry name" value="SUN DOMAIN-CONTAINING OSSIFICATION FACTOR"/>
    <property type="match status" value="1"/>
</dbReference>
<feature type="compositionally biased region" description="Acidic residues" evidence="5">
    <location>
        <begin position="189"/>
        <end position="198"/>
    </location>
</feature>
<evidence type="ECO:0000256" key="4">
    <source>
        <dbReference type="ARBA" id="ARBA00023136"/>
    </source>
</evidence>
<evidence type="ECO:0000256" key="2">
    <source>
        <dbReference type="ARBA" id="ARBA00022692"/>
    </source>
</evidence>
<dbReference type="InterPro" id="IPR045120">
    <property type="entry name" value="Suco/Slp1-like"/>
</dbReference>
<evidence type="ECO:0000256" key="6">
    <source>
        <dbReference type="SAM" id="Phobius"/>
    </source>
</evidence>
<feature type="transmembrane region" description="Helical" evidence="6">
    <location>
        <begin position="20"/>
        <end position="38"/>
    </location>
</feature>
<sequence length="198" mass="21855">MMPSRGCHTSKEFWPYSPAIWQMCVLYTVFLSASYLLFGRLAEDNVTGVESLLDPVLLASLPTKPPQDPVQHKNDTDHHDDIPSFSEWANKKMAEVEKNKGENHTVGTTKIRLKTTHPDCGAKVVASNPEAVSAGAVLSPSRDDYMLNPAMSRSGSSLSSASLFNRKDEFLCLDNDPDDESLQTKPPSEEEDESLSKL</sequence>
<feature type="region of interest" description="Disordered" evidence="5">
    <location>
        <begin position="63"/>
        <end position="84"/>
    </location>
</feature>
<keyword evidence="3 6" id="KW-1133">Transmembrane helix</keyword>
<name>A0A8S9Y2E5_APOLU</name>
<evidence type="ECO:0000256" key="5">
    <source>
        <dbReference type="SAM" id="MobiDB-lite"/>
    </source>
</evidence>
<keyword evidence="4 6" id="KW-0472">Membrane</keyword>
<evidence type="ECO:0000256" key="1">
    <source>
        <dbReference type="ARBA" id="ARBA00004370"/>
    </source>
</evidence>
<dbReference type="GO" id="GO:0016020">
    <property type="term" value="C:membrane"/>
    <property type="evidence" value="ECO:0007669"/>
    <property type="project" value="UniProtKB-SubCell"/>
</dbReference>
<reference evidence="7" key="1">
    <citation type="journal article" date="2021" name="Mol. Ecol. Resour.">
        <title>Apolygus lucorum genome provides insights into omnivorousness and mesophyll feeding.</title>
        <authorList>
            <person name="Liu Y."/>
            <person name="Liu H."/>
            <person name="Wang H."/>
            <person name="Huang T."/>
            <person name="Liu B."/>
            <person name="Yang B."/>
            <person name="Yin L."/>
            <person name="Li B."/>
            <person name="Zhang Y."/>
            <person name="Zhang S."/>
            <person name="Jiang F."/>
            <person name="Zhang X."/>
            <person name="Ren Y."/>
            <person name="Wang B."/>
            <person name="Wang S."/>
            <person name="Lu Y."/>
            <person name="Wu K."/>
            <person name="Fan W."/>
            <person name="Wang G."/>
        </authorList>
    </citation>
    <scope>NUCLEOTIDE SEQUENCE</scope>
    <source>
        <strain evidence="7">12Hb</strain>
    </source>
</reference>
<keyword evidence="8" id="KW-1185">Reference proteome</keyword>
<dbReference type="GO" id="GO:0005737">
    <property type="term" value="C:cytoplasm"/>
    <property type="evidence" value="ECO:0007669"/>
    <property type="project" value="TreeGrafter"/>
</dbReference>
<comment type="subcellular location">
    <subcellularLocation>
        <location evidence="1">Membrane</location>
    </subcellularLocation>
</comment>
<dbReference type="OrthoDB" id="266334at2759"/>
<proteinExistence type="predicted"/>
<feature type="compositionally biased region" description="Basic and acidic residues" evidence="5">
    <location>
        <begin position="70"/>
        <end position="82"/>
    </location>
</feature>
<protein>
    <submittedName>
        <fullName evidence="7">Uncharacterized protein</fullName>
    </submittedName>
</protein>